<name>A0A4Q9N295_9APHY</name>
<sequence>MSRTFANPVASVAKPATLVLLLPEAQSSWGQQLSEEGYDVILVHYPSTAESLAAGLAEVHGKIGYETQWALVTYGLESADLSFAKSVLSTGKLKAFAHYCPQIDDGSGLILDFADSTTIPTIFHLSAKQEALHASLIELAEKKAAGIPTSKPPPVTVFTYPLVSASPPFPFEAGPPIDHASGKIRTIAPHLRSANNLSYTRTLALLRRELGPHFPLEKLWEKHACYEFEERDALKTMATMVSTPYVNHVATMTGGVGYEELARFYKYHFVKEDVTPPDTELITISRTIGADRIIDEMIFKCTHTTEIDYFLPGIKPTGKRLEIALVGVVAFRGDKLTFEHIYWDQASLLVQLGLLDPTGLPVAGAEVAHKVVDPFGLPSNTLLARWKESEGKPVD</sequence>
<evidence type="ECO:0000313" key="1">
    <source>
        <dbReference type="EMBL" id="TBU34644.1"/>
    </source>
</evidence>
<protein>
    <submittedName>
        <fullName evidence="1">NTF2-like protein</fullName>
    </submittedName>
</protein>
<dbReference type="Gene3D" id="3.10.450.50">
    <property type="match status" value="1"/>
</dbReference>
<dbReference type="OrthoDB" id="5440at2759"/>
<proteinExistence type="predicted"/>
<dbReference type="Proteomes" id="UP000292957">
    <property type="component" value="Unassembled WGS sequence"/>
</dbReference>
<dbReference type="GO" id="GO:0030638">
    <property type="term" value="P:polyketide metabolic process"/>
    <property type="evidence" value="ECO:0007669"/>
    <property type="project" value="InterPro"/>
</dbReference>
<dbReference type="PANTHER" id="PTHR38436">
    <property type="entry name" value="POLYKETIDE CYCLASE SNOAL-LIKE DOMAIN"/>
    <property type="match status" value="1"/>
</dbReference>
<dbReference type="InterPro" id="IPR009959">
    <property type="entry name" value="Cyclase_SnoaL-like"/>
</dbReference>
<dbReference type="AlphaFoldDB" id="A0A4Q9N295"/>
<dbReference type="InterPro" id="IPR032710">
    <property type="entry name" value="NTF2-like_dom_sf"/>
</dbReference>
<gene>
    <name evidence="1" type="ORF">BD311DRAFT_746506</name>
</gene>
<accession>A0A4Q9N295</accession>
<dbReference type="PANTHER" id="PTHR38436:SF3">
    <property type="entry name" value="CARBOXYMETHYLENEBUTENOLIDASE-RELATED"/>
    <property type="match status" value="1"/>
</dbReference>
<organism evidence="1">
    <name type="scientific">Dichomitus squalens</name>
    <dbReference type="NCBI Taxonomy" id="114155"/>
    <lineage>
        <taxon>Eukaryota</taxon>
        <taxon>Fungi</taxon>
        <taxon>Dikarya</taxon>
        <taxon>Basidiomycota</taxon>
        <taxon>Agaricomycotina</taxon>
        <taxon>Agaricomycetes</taxon>
        <taxon>Polyporales</taxon>
        <taxon>Polyporaceae</taxon>
        <taxon>Dichomitus</taxon>
    </lineage>
</organism>
<dbReference type="SUPFAM" id="SSF54427">
    <property type="entry name" value="NTF2-like"/>
    <property type="match status" value="1"/>
</dbReference>
<reference evidence="1" key="1">
    <citation type="submission" date="2019-01" db="EMBL/GenBank/DDBJ databases">
        <title>Draft genome sequences of three monokaryotic isolates of the white-rot basidiomycete fungus Dichomitus squalens.</title>
        <authorList>
            <consortium name="DOE Joint Genome Institute"/>
            <person name="Lopez S.C."/>
            <person name="Andreopoulos B."/>
            <person name="Pangilinan J."/>
            <person name="Lipzen A."/>
            <person name="Riley R."/>
            <person name="Ahrendt S."/>
            <person name="Ng V."/>
            <person name="Barry K."/>
            <person name="Daum C."/>
            <person name="Grigoriev I.V."/>
            <person name="Hilden K.S."/>
            <person name="Makela M.R."/>
            <person name="de Vries R.P."/>
        </authorList>
    </citation>
    <scope>NUCLEOTIDE SEQUENCE [LARGE SCALE GENOMIC DNA]</scope>
    <source>
        <strain evidence="1">OM18370.1</strain>
    </source>
</reference>
<dbReference type="EMBL" id="ML143388">
    <property type="protein sequence ID" value="TBU34644.1"/>
    <property type="molecule type" value="Genomic_DNA"/>
</dbReference>